<dbReference type="Proteomes" id="UP000677913">
    <property type="component" value="Unassembled WGS sequence"/>
</dbReference>
<dbReference type="GO" id="GO:0005524">
    <property type="term" value="F:ATP binding"/>
    <property type="evidence" value="ECO:0007669"/>
    <property type="project" value="UniProtKB-KW"/>
</dbReference>
<organism evidence="1 2">
    <name type="scientific">Actinocrinis puniceicyclus</name>
    <dbReference type="NCBI Taxonomy" id="977794"/>
    <lineage>
        <taxon>Bacteria</taxon>
        <taxon>Bacillati</taxon>
        <taxon>Actinomycetota</taxon>
        <taxon>Actinomycetes</taxon>
        <taxon>Catenulisporales</taxon>
        <taxon>Actinospicaceae</taxon>
        <taxon>Actinocrinis</taxon>
    </lineage>
</organism>
<keyword evidence="1" id="KW-0067">ATP-binding</keyword>
<dbReference type="InterPro" id="IPR027417">
    <property type="entry name" value="P-loop_NTPase"/>
</dbReference>
<comment type="caution">
    <text evidence="1">The sequence shown here is derived from an EMBL/GenBank/DDBJ whole genome shotgun (WGS) entry which is preliminary data.</text>
</comment>
<keyword evidence="1" id="KW-0547">Nucleotide-binding</keyword>
<name>A0A8J7WL68_9ACTN</name>
<dbReference type="SUPFAM" id="SSF52540">
    <property type="entry name" value="P-loop containing nucleoside triphosphate hydrolases"/>
    <property type="match status" value="1"/>
</dbReference>
<dbReference type="RefSeq" id="WP_211463297.1">
    <property type="nucleotide sequence ID" value="NZ_JAGSXH010000001.1"/>
</dbReference>
<proteinExistence type="predicted"/>
<keyword evidence="2" id="KW-1185">Reference proteome</keyword>
<reference evidence="1" key="1">
    <citation type="submission" date="2021-04" db="EMBL/GenBank/DDBJ databases">
        <title>Genome based classification of Actinospica acidithermotolerans sp. nov., an actinobacterium isolated from an Indonesian hot spring.</title>
        <authorList>
            <person name="Kusuma A.B."/>
            <person name="Putra K.E."/>
            <person name="Nafisah S."/>
            <person name="Loh J."/>
            <person name="Nouioui I."/>
            <person name="Goodfellow M."/>
        </authorList>
    </citation>
    <scope>NUCLEOTIDE SEQUENCE</scope>
    <source>
        <strain evidence="1">DSM 45618</strain>
    </source>
</reference>
<evidence type="ECO:0000313" key="2">
    <source>
        <dbReference type="Proteomes" id="UP000677913"/>
    </source>
</evidence>
<dbReference type="AlphaFoldDB" id="A0A8J7WL68"/>
<evidence type="ECO:0000313" key="1">
    <source>
        <dbReference type="EMBL" id="MBS2961534.1"/>
    </source>
</evidence>
<dbReference type="EMBL" id="JAGSXH010000001">
    <property type="protein sequence ID" value="MBS2961534.1"/>
    <property type="molecule type" value="Genomic_DNA"/>
</dbReference>
<accession>A0A8J7WL68</accession>
<sequence>MDADTLDHLLKDRCYPLRPAIETQDYDRYLPLDDIENRFTYFVDTHKDKARFHRSGHLVYVTGGSGSGKTSMIHRCAYHLKQLLDEVILIDLSSQRWVERDKELRMRRTFREILGQLRRIVDVSVVSRLLSELEGDVIQAFRELSSTLAKLTPQRVLVVLLSPEPTAEELAMFAAATEPRLVFFAELSDIEQIRRSQTELPNYQSPQRSVVELRVGRLKPGDGKLLVDGIAQYEQGLPTIPDDIVEKWIERNARSILLLKRLTLGVRLLARERNASTVGPEDVLEYLTLMLHGQEGR</sequence>
<gene>
    <name evidence="1" type="ORF">KGA66_00650</name>
</gene>
<protein>
    <submittedName>
        <fullName evidence="1">ATP-binding protein</fullName>
    </submittedName>
</protein>